<gene>
    <name evidence="3" type="ORF">A3A13_01420</name>
</gene>
<proteinExistence type="predicted"/>
<protein>
    <recommendedName>
        <fullName evidence="5">Septum formation initiator</fullName>
    </recommendedName>
</protein>
<name>A0A1F8GJ15_9BACT</name>
<evidence type="ECO:0000313" key="3">
    <source>
        <dbReference type="EMBL" id="OGN24708.1"/>
    </source>
</evidence>
<keyword evidence="2" id="KW-1133">Transmembrane helix</keyword>
<dbReference type="EMBL" id="MGKJ01000010">
    <property type="protein sequence ID" value="OGN24708.1"/>
    <property type="molecule type" value="Genomic_DNA"/>
</dbReference>
<dbReference type="InterPro" id="IPR007060">
    <property type="entry name" value="FtsL/DivIC"/>
</dbReference>
<dbReference type="Proteomes" id="UP000178911">
    <property type="component" value="Unassembled WGS sequence"/>
</dbReference>
<evidence type="ECO:0008006" key="5">
    <source>
        <dbReference type="Google" id="ProtNLM"/>
    </source>
</evidence>
<dbReference type="STRING" id="1802695.A3A13_01420"/>
<dbReference type="Pfam" id="PF04977">
    <property type="entry name" value="DivIC"/>
    <property type="match status" value="1"/>
</dbReference>
<organism evidence="3 4">
    <name type="scientific">Candidatus Yanofskybacteria bacterium RIFCSPLOWO2_01_FULL_43_22</name>
    <dbReference type="NCBI Taxonomy" id="1802695"/>
    <lineage>
        <taxon>Bacteria</taxon>
        <taxon>Candidatus Yanofskyibacteriota</taxon>
    </lineage>
</organism>
<dbReference type="AlphaFoldDB" id="A0A1F8GJ15"/>
<evidence type="ECO:0000313" key="4">
    <source>
        <dbReference type="Proteomes" id="UP000178911"/>
    </source>
</evidence>
<keyword evidence="2" id="KW-0812">Transmembrane</keyword>
<feature type="transmembrane region" description="Helical" evidence="2">
    <location>
        <begin position="6"/>
        <end position="27"/>
    </location>
</feature>
<accession>A0A1F8GJ15</accession>
<evidence type="ECO:0000256" key="1">
    <source>
        <dbReference type="SAM" id="Coils"/>
    </source>
</evidence>
<feature type="coiled-coil region" evidence="1">
    <location>
        <begin position="27"/>
        <end position="65"/>
    </location>
</feature>
<keyword evidence="2" id="KW-0472">Membrane</keyword>
<keyword evidence="1" id="KW-0175">Coiled coil</keyword>
<evidence type="ECO:0000256" key="2">
    <source>
        <dbReference type="SAM" id="Phobius"/>
    </source>
</evidence>
<reference evidence="3 4" key="1">
    <citation type="journal article" date="2016" name="Nat. Commun.">
        <title>Thousands of microbial genomes shed light on interconnected biogeochemical processes in an aquifer system.</title>
        <authorList>
            <person name="Anantharaman K."/>
            <person name="Brown C.T."/>
            <person name="Hug L.A."/>
            <person name="Sharon I."/>
            <person name="Castelle C.J."/>
            <person name="Probst A.J."/>
            <person name="Thomas B.C."/>
            <person name="Singh A."/>
            <person name="Wilkins M.J."/>
            <person name="Karaoz U."/>
            <person name="Brodie E.L."/>
            <person name="Williams K.H."/>
            <person name="Hubbard S.S."/>
            <person name="Banfield J.F."/>
        </authorList>
    </citation>
    <scope>NUCLEOTIDE SEQUENCE [LARGE SCALE GENOMIC DNA]</scope>
</reference>
<sequence>MNLLNSKFFTVFISLALVWILFSVIFVEIEKNEVKKEEEDIEAKITNIERDNASLEAYIKNIENSEFLEKEARLRLNYKAPGEEVVFVHRDLNPQKASLAQEFSTDEPPNYKKWWNWLLGF</sequence>
<comment type="caution">
    <text evidence="3">The sequence shown here is derived from an EMBL/GenBank/DDBJ whole genome shotgun (WGS) entry which is preliminary data.</text>
</comment>